<reference evidence="2" key="1">
    <citation type="submission" date="2017-12" db="EMBL/GenBank/DDBJ databases">
        <authorList>
            <consortium name="DOE Joint Genome Institute"/>
            <person name="Mondo S.J."/>
            <person name="Kjaerbolling I."/>
            <person name="Vesth T.C."/>
            <person name="Frisvad J.C."/>
            <person name="Nybo J.L."/>
            <person name="Theobald S."/>
            <person name="Kuo A."/>
            <person name="Bowyer P."/>
            <person name="Matsuda Y."/>
            <person name="Lyhne E.K."/>
            <person name="Kogle M.E."/>
            <person name="Clum A."/>
            <person name="Lipzen A."/>
            <person name="Salamov A."/>
            <person name="Ngan C.Y."/>
            <person name="Daum C."/>
            <person name="Chiniquy J."/>
            <person name="Barry K."/>
            <person name="LaButti K."/>
            <person name="Haridas S."/>
            <person name="Simmons B.A."/>
            <person name="Magnuson J.K."/>
            <person name="Mortensen U.H."/>
            <person name="Larsen T.O."/>
            <person name="Grigoriev I.V."/>
            <person name="Baker S.E."/>
            <person name="Andersen M.R."/>
            <person name="Nordberg H.P."/>
            <person name="Cantor M.N."/>
            <person name="Hua S.X."/>
        </authorList>
    </citation>
    <scope>NUCLEOTIDE SEQUENCE [LARGE SCALE GENOMIC DNA]</scope>
    <source>
        <strain evidence="2">IBT 19404</strain>
    </source>
</reference>
<sequence length="91" mass="9864">MSSRCLSVCIFAAHLATEEQLAGPVRLMAHRGEGERGGGAVVHHVSDRLDRCDQCVKCSGPDDSTWSLTSLSHFLICLRPLPIGTLLRTGY</sequence>
<organism evidence="1 2">
    <name type="scientific">Aspergillus taichungensis</name>
    <dbReference type="NCBI Taxonomy" id="482145"/>
    <lineage>
        <taxon>Eukaryota</taxon>
        <taxon>Fungi</taxon>
        <taxon>Dikarya</taxon>
        <taxon>Ascomycota</taxon>
        <taxon>Pezizomycotina</taxon>
        <taxon>Eurotiomycetes</taxon>
        <taxon>Eurotiomycetidae</taxon>
        <taxon>Eurotiales</taxon>
        <taxon>Aspergillaceae</taxon>
        <taxon>Aspergillus</taxon>
        <taxon>Aspergillus subgen. Circumdati</taxon>
    </lineage>
</organism>
<dbReference type="EMBL" id="KZ559512">
    <property type="protein sequence ID" value="PLN84331.1"/>
    <property type="molecule type" value="Genomic_DNA"/>
</dbReference>
<proteinExistence type="predicted"/>
<gene>
    <name evidence="1" type="ORF">BDW42DRAFT_45209</name>
</gene>
<accession>A0A2J5I3A5</accession>
<name>A0A2J5I3A5_9EURO</name>
<dbReference type="Proteomes" id="UP000235023">
    <property type="component" value="Unassembled WGS sequence"/>
</dbReference>
<dbReference type="AlphaFoldDB" id="A0A2J5I3A5"/>
<protein>
    <submittedName>
        <fullName evidence="1">Uncharacterized protein</fullName>
    </submittedName>
</protein>
<keyword evidence="2" id="KW-1185">Reference proteome</keyword>
<evidence type="ECO:0000313" key="1">
    <source>
        <dbReference type="EMBL" id="PLN84331.1"/>
    </source>
</evidence>
<evidence type="ECO:0000313" key="2">
    <source>
        <dbReference type="Proteomes" id="UP000235023"/>
    </source>
</evidence>